<keyword evidence="2" id="KW-1185">Reference proteome</keyword>
<dbReference type="EMBL" id="CP000638">
    <property type="protein sequence ID" value="ACM39791.1"/>
    <property type="molecule type" value="Genomic_DNA"/>
</dbReference>
<reference evidence="1 2" key="1">
    <citation type="journal article" date="2009" name="J. Bacteriol.">
        <title>Genome sequences of three Agrobacterium biovars help elucidate the evolution of multichromosome genomes in bacteria.</title>
        <authorList>
            <person name="Slater S.C."/>
            <person name="Goldman B.S."/>
            <person name="Goodner B."/>
            <person name="Setubal J.C."/>
            <person name="Farrand S.K."/>
            <person name="Nester E.W."/>
            <person name="Burr T.J."/>
            <person name="Banta L."/>
            <person name="Dickerman A.W."/>
            <person name="Paulsen I."/>
            <person name="Otten L."/>
            <person name="Suen G."/>
            <person name="Welch R."/>
            <person name="Almeida N.F."/>
            <person name="Arnold F."/>
            <person name="Burton O.T."/>
            <person name="Du Z."/>
            <person name="Ewing A."/>
            <person name="Godsy E."/>
            <person name="Heisel S."/>
            <person name="Houmiel K.L."/>
            <person name="Jhaveri J."/>
            <person name="Lu J."/>
            <person name="Miller N.M."/>
            <person name="Norton S."/>
            <person name="Chen Q."/>
            <person name="Phoolcharoen W."/>
            <person name="Ohlin V."/>
            <person name="Ondrusek D."/>
            <person name="Pride N."/>
            <person name="Stricklin S.L."/>
            <person name="Sun J."/>
            <person name="Wheeler C."/>
            <person name="Wilson L."/>
            <person name="Zhu H."/>
            <person name="Wood D.W."/>
        </authorList>
    </citation>
    <scope>NUCLEOTIDE SEQUENCE [LARGE SCALE GENOMIC DNA]</scope>
    <source>
        <strain evidence="2">S4 / ATCC BAA-846</strain>
        <plasmid evidence="1 2">pAtS4e</plasmid>
    </source>
</reference>
<proteinExistence type="predicted"/>
<evidence type="ECO:0000313" key="1">
    <source>
        <dbReference type="EMBL" id="ACM39791.1"/>
    </source>
</evidence>
<geneLocation type="plasmid" evidence="1 2">
    <name>pAtS4e</name>
</geneLocation>
<protein>
    <submittedName>
        <fullName evidence="1">Uncharacterized protein</fullName>
    </submittedName>
</protein>
<dbReference type="Proteomes" id="UP000001596">
    <property type="component" value="Plasmid pAtS4e"/>
</dbReference>
<dbReference type="HOGENOM" id="CLU_2285464_0_0_5"/>
<sequence>MSAVFMMASDQCSLYVLIIDRERQASTRHIEDPHCMFDVHLIKRFQDTARLVPSSTDDLTTAKEHIGRHCEFARGIALQPEWDNTTSPISVLSNSGGSSRL</sequence>
<accession>B9K4J3</accession>
<dbReference type="AlphaFoldDB" id="B9K4J3"/>
<organism evidence="1 2">
    <name type="scientific">Allorhizobium ampelinum (strain ATCC BAA-846 / DSM 112012 / S4)</name>
    <name type="common">Agrobacterium vitis (strain S4)</name>
    <dbReference type="NCBI Taxonomy" id="311402"/>
    <lineage>
        <taxon>Bacteria</taxon>
        <taxon>Pseudomonadati</taxon>
        <taxon>Pseudomonadota</taxon>
        <taxon>Alphaproteobacteria</taxon>
        <taxon>Hyphomicrobiales</taxon>
        <taxon>Rhizobiaceae</taxon>
        <taxon>Rhizobium/Agrobacterium group</taxon>
        <taxon>Allorhizobium</taxon>
        <taxon>Allorhizobium ampelinum</taxon>
    </lineage>
</organism>
<keyword evidence="1" id="KW-0614">Plasmid</keyword>
<name>B9K4J3_ALLAM</name>
<dbReference type="KEGG" id="avi:Avi_7058"/>
<evidence type="ECO:0000313" key="2">
    <source>
        <dbReference type="Proteomes" id="UP000001596"/>
    </source>
</evidence>
<gene>
    <name evidence="1" type="ordered locus">Avi_7058</name>
</gene>